<keyword evidence="2" id="KW-1185">Reference proteome</keyword>
<reference evidence="1" key="1">
    <citation type="submission" date="2023-07" db="EMBL/GenBank/DDBJ databases">
        <title>Black Yeasts Isolated from many extreme environments.</title>
        <authorList>
            <person name="Coleine C."/>
            <person name="Stajich J.E."/>
            <person name="Selbmann L."/>
        </authorList>
    </citation>
    <scope>NUCLEOTIDE SEQUENCE</scope>
    <source>
        <strain evidence="1">CCFEE 5714</strain>
    </source>
</reference>
<protein>
    <submittedName>
        <fullName evidence="1">Uncharacterized protein</fullName>
    </submittedName>
</protein>
<evidence type="ECO:0000313" key="1">
    <source>
        <dbReference type="EMBL" id="KAK3705063.1"/>
    </source>
</evidence>
<sequence length="243" mass="25122">MKLSQAVFYLLAFVTTIHAIALPATIESTAESAQELWKRRGGGGGRGGGGFSSGGRSSGGGSSSSGRTASTSNTGGRTSSGSGIQPRPYRGGSYYAGGAAVPYRSGSKSPRGIAPVFLGAGALAFFPGIWLYGAYAYSYPGRYYYHNLTSNQNETRPVNCYCGRFATCGCDSNNETDYVTSVANNRSIARVANVDGEETLVINGTLPNGTTAASTAGLSFSQGPMLSGWIIMASAFGAAIWFI</sequence>
<evidence type="ECO:0000313" key="2">
    <source>
        <dbReference type="Proteomes" id="UP001281147"/>
    </source>
</evidence>
<dbReference type="EMBL" id="JAUTXU010000132">
    <property type="protein sequence ID" value="KAK3705063.1"/>
    <property type="molecule type" value="Genomic_DNA"/>
</dbReference>
<gene>
    <name evidence="1" type="ORF">LTR37_013430</name>
</gene>
<organism evidence="1 2">
    <name type="scientific">Vermiconidia calcicola</name>
    <dbReference type="NCBI Taxonomy" id="1690605"/>
    <lineage>
        <taxon>Eukaryota</taxon>
        <taxon>Fungi</taxon>
        <taxon>Dikarya</taxon>
        <taxon>Ascomycota</taxon>
        <taxon>Pezizomycotina</taxon>
        <taxon>Dothideomycetes</taxon>
        <taxon>Dothideomycetidae</taxon>
        <taxon>Mycosphaerellales</taxon>
        <taxon>Extremaceae</taxon>
        <taxon>Vermiconidia</taxon>
    </lineage>
</organism>
<accession>A0ACC3MWB4</accession>
<comment type="caution">
    <text evidence="1">The sequence shown here is derived from an EMBL/GenBank/DDBJ whole genome shotgun (WGS) entry which is preliminary data.</text>
</comment>
<proteinExistence type="predicted"/>
<name>A0ACC3MWB4_9PEZI</name>
<dbReference type="Proteomes" id="UP001281147">
    <property type="component" value="Unassembled WGS sequence"/>
</dbReference>